<keyword evidence="4" id="KW-0645">Protease</keyword>
<accession>A0ABW1XH57</accession>
<dbReference type="Proteomes" id="UP001596364">
    <property type="component" value="Unassembled WGS sequence"/>
</dbReference>
<protein>
    <submittedName>
        <fullName evidence="4">M1 family aminopeptidase</fullName>
    </submittedName>
</protein>
<dbReference type="CDD" id="cd09603">
    <property type="entry name" value="M1_APN_like"/>
    <property type="match status" value="1"/>
</dbReference>
<evidence type="ECO:0000259" key="2">
    <source>
        <dbReference type="Pfam" id="PF01433"/>
    </source>
</evidence>
<evidence type="ECO:0000313" key="5">
    <source>
        <dbReference type="Proteomes" id="UP001596364"/>
    </source>
</evidence>
<dbReference type="PROSITE" id="PS51257">
    <property type="entry name" value="PROKAR_LIPOPROTEIN"/>
    <property type="match status" value="1"/>
</dbReference>
<name>A0ABW1XH57_9ALTE</name>
<dbReference type="Pfam" id="PF01433">
    <property type="entry name" value="Peptidase_M1"/>
    <property type="match status" value="1"/>
</dbReference>
<keyword evidence="5" id="KW-1185">Reference proteome</keyword>
<feature type="chain" id="PRO_5046596603" evidence="1">
    <location>
        <begin position="16"/>
        <end position="570"/>
    </location>
</feature>
<dbReference type="Gene3D" id="1.10.390.10">
    <property type="entry name" value="Neutral Protease Domain 2"/>
    <property type="match status" value="1"/>
</dbReference>
<dbReference type="InterPro" id="IPR034015">
    <property type="entry name" value="M1_LTA4H"/>
</dbReference>
<dbReference type="GO" id="GO:0004177">
    <property type="term" value="F:aminopeptidase activity"/>
    <property type="evidence" value="ECO:0007669"/>
    <property type="project" value="UniProtKB-KW"/>
</dbReference>
<dbReference type="PANTHER" id="PTHR45726">
    <property type="entry name" value="LEUKOTRIENE A-4 HYDROLASE"/>
    <property type="match status" value="1"/>
</dbReference>
<evidence type="ECO:0000259" key="3">
    <source>
        <dbReference type="Pfam" id="PF17900"/>
    </source>
</evidence>
<comment type="caution">
    <text evidence="4">The sequence shown here is derived from an EMBL/GenBank/DDBJ whole genome shotgun (WGS) entry which is preliminary data.</text>
</comment>
<dbReference type="Pfam" id="PF17900">
    <property type="entry name" value="Peptidase_M1_N"/>
    <property type="match status" value="1"/>
</dbReference>
<dbReference type="Gene3D" id="2.60.40.1730">
    <property type="entry name" value="tricorn interacting facor f3 domain"/>
    <property type="match status" value="1"/>
</dbReference>
<dbReference type="InterPro" id="IPR014782">
    <property type="entry name" value="Peptidase_M1_dom"/>
</dbReference>
<dbReference type="SUPFAM" id="SSF63737">
    <property type="entry name" value="Leukotriene A4 hydrolase N-terminal domain"/>
    <property type="match status" value="1"/>
</dbReference>
<organism evidence="4 5">
    <name type="scientific">Pseudobowmanella zhangzhouensis</name>
    <dbReference type="NCBI Taxonomy" id="1537679"/>
    <lineage>
        <taxon>Bacteria</taxon>
        <taxon>Pseudomonadati</taxon>
        <taxon>Pseudomonadota</taxon>
        <taxon>Gammaproteobacteria</taxon>
        <taxon>Alteromonadales</taxon>
        <taxon>Alteromonadaceae</taxon>
    </lineage>
</organism>
<evidence type="ECO:0000313" key="4">
    <source>
        <dbReference type="EMBL" id="MFC6439094.1"/>
    </source>
</evidence>
<gene>
    <name evidence="4" type="ORF">ACFP85_02860</name>
</gene>
<feature type="domain" description="Aminopeptidase N-like N-terminal" evidence="3">
    <location>
        <begin position="51"/>
        <end position="228"/>
    </location>
</feature>
<keyword evidence="1" id="KW-0732">Signal</keyword>
<dbReference type="EMBL" id="JBHSUS010000001">
    <property type="protein sequence ID" value="MFC6439094.1"/>
    <property type="molecule type" value="Genomic_DNA"/>
</dbReference>
<reference evidence="5" key="1">
    <citation type="journal article" date="2019" name="Int. J. Syst. Evol. Microbiol.">
        <title>The Global Catalogue of Microorganisms (GCM) 10K type strain sequencing project: providing services to taxonomists for standard genome sequencing and annotation.</title>
        <authorList>
            <consortium name="The Broad Institute Genomics Platform"/>
            <consortium name="The Broad Institute Genome Sequencing Center for Infectious Disease"/>
            <person name="Wu L."/>
            <person name="Ma J."/>
        </authorList>
    </citation>
    <scope>NUCLEOTIDE SEQUENCE [LARGE SCALE GENOMIC DNA]</scope>
    <source>
        <strain evidence="5">CGMCC 1.16031</strain>
    </source>
</reference>
<evidence type="ECO:0000256" key="1">
    <source>
        <dbReference type="SAM" id="SignalP"/>
    </source>
</evidence>
<dbReference type="InterPro" id="IPR045357">
    <property type="entry name" value="Aminopeptidase_N-like_N"/>
</dbReference>
<feature type="domain" description="Peptidase M1 membrane alanine aminopeptidase" evidence="2">
    <location>
        <begin position="276"/>
        <end position="478"/>
    </location>
</feature>
<feature type="signal peptide" evidence="1">
    <location>
        <begin position="1"/>
        <end position="15"/>
    </location>
</feature>
<keyword evidence="4" id="KW-0378">Hydrolase</keyword>
<dbReference type="InterPro" id="IPR027268">
    <property type="entry name" value="Peptidase_M4/M1_CTD_sf"/>
</dbReference>
<dbReference type="PANTHER" id="PTHR45726:SF3">
    <property type="entry name" value="LEUKOTRIENE A-4 HYDROLASE"/>
    <property type="match status" value="1"/>
</dbReference>
<dbReference type="SUPFAM" id="SSF55486">
    <property type="entry name" value="Metalloproteases ('zincins'), catalytic domain"/>
    <property type="match status" value="1"/>
</dbReference>
<keyword evidence="4" id="KW-0031">Aminopeptidase</keyword>
<dbReference type="RefSeq" id="WP_131259194.1">
    <property type="nucleotide sequence ID" value="NZ_JBHSUS010000001.1"/>
</dbReference>
<sequence>MSRPILISFCSLLLAACNTTPTQPDEAPKRSVYTMQSDGTVPARQQNLQVKHADLRFKVFPQSKSISGTSTLTLVSDVPKTEISVDLDALFTIESVALNGVNLAADAYRNPEGELIINLPQAQSGEFQIAVSYHGVPREAVRAPWDGGFVWSKTADGQDWIATAVQGEGCDLFWACIDRPQGEPQSLDMHISVPANLTAAANGVFKGSTDEGDYKVYHWHSDTPQNTYGVALNIAPYALITETHQSIYGNQIPVHYYHLPQNAEPAKALVEEMHSMLDFFERVFGPYPFAADKMGIAETPHLGMEHQSINAYGNEYRKDPYGFDWLLQHEFAHEWFANQLTNKNADDMWLHEGFGAYMQPLYAEYLHGNMAYMAYLFKQRSTISNHSPLVSHKPMAVEEVYSPETGPGGDIYVKGSLVLHSLRQLMGDEKFFRAVRELTYGTATPQPGNFAPLLRSTDDFVQIVNRVMGKDLRWFFDVYVFNAPLPHLNQQRDSSALTLAWQTQNDLPFPMPLEVSINGKVSTLNLPATLNVTLADVVIIDPFSKVLKAESRVDNYQTWMQAQQAKQQKP</sequence>
<dbReference type="InterPro" id="IPR042097">
    <property type="entry name" value="Aminopeptidase_N-like_N_sf"/>
</dbReference>
<proteinExistence type="predicted"/>